<gene>
    <name evidence="2" type="primary">LOC107961013</name>
</gene>
<dbReference type="STRING" id="3635.A0A1U8PNH9"/>
<evidence type="ECO:0000313" key="2">
    <source>
        <dbReference type="RefSeq" id="XP_016752746.1"/>
    </source>
</evidence>
<accession>A0A1U8PNH9</accession>
<protein>
    <submittedName>
        <fullName evidence="2">Uncharacterized protein</fullName>
    </submittedName>
</protein>
<reference evidence="2" key="2">
    <citation type="submission" date="2025-08" db="UniProtKB">
        <authorList>
            <consortium name="RefSeq"/>
        </authorList>
    </citation>
    <scope>IDENTIFICATION</scope>
</reference>
<name>A0A1U8PNH9_GOSHI</name>
<sequence>MNFISGLHLTPIKKDSVLIIVDRLTKSTYFISVRTNFSLQKLAKFYISEIVRLHRVPITIISDRDPHFTSQFWKKLHEPLGILGPGLVSETEDNVCLVRDRLKAASDRQKSYANLKCRDIEYSVEDFVFLKLSSWKKVLRFDRNGKLLPFHILKRVEQPPTMEEVKVQPDLAFEEEPVQILDGDVKVLRRRSIPLVKVLWLDHSFEEATLEPENTMHQLYSHLF</sequence>
<reference evidence="1" key="1">
    <citation type="journal article" date="2020" name="Nat. Genet.">
        <title>Genomic diversifications of five Gossypium allopolyploid species and their impact on cotton improvement.</title>
        <authorList>
            <person name="Chen Z.J."/>
            <person name="Sreedasyam A."/>
            <person name="Ando A."/>
            <person name="Song Q."/>
            <person name="De Santiago L.M."/>
            <person name="Hulse-Kemp A.M."/>
            <person name="Ding M."/>
            <person name="Ye W."/>
            <person name="Kirkbride R.C."/>
            <person name="Jenkins J."/>
            <person name="Plott C."/>
            <person name="Lovell J."/>
            <person name="Lin Y.M."/>
            <person name="Vaughn R."/>
            <person name="Liu B."/>
            <person name="Simpson S."/>
            <person name="Scheffler B.E."/>
            <person name="Wen L."/>
            <person name="Saski C.A."/>
            <person name="Grover C.E."/>
            <person name="Hu G."/>
            <person name="Conover J.L."/>
            <person name="Carlson J.W."/>
            <person name="Shu S."/>
            <person name="Boston L.B."/>
            <person name="Williams M."/>
            <person name="Peterson D.G."/>
            <person name="McGee K."/>
            <person name="Jones D.C."/>
            <person name="Wendel J.F."/>
            <person name="Stelly D.M."/>
            <person name="Grimwood J."/>
            <person name="Schmutz J."/>
        </authorList>
    </citation>
    <scope>NUCLEOTIDE SEQUENCE [LARGE SCALE GENOMIC DNA]</scope>
    <source>
        <strain evidence="1">cv. TM-1</strain>
    </source>
</reference>
<organism evidence="1 2">
    <name type="scientific">Gossypium hirsutum</name>
    <name type="common">Upland cotton</name>
    <name type="synonym">Gossypium mexicanum</name>
    <dbReference type="NCBI Taxonomy" id="3635"/>
    <lineage>
        <taxon>Eukaryota</taxon>
        <taxon>Viridiplantae</taxon>
        <taxon>Streptophyta</taxon>
        <taxon>Embryophyta</taxon>
        <taxon>Tracheophyta</taxon>
        <taxon>Spermatophyta</taxon>
        <taxon>Magnoliopsida</taxon>
        <taxon>eudicotyledons</taxon>
        <taxon>Gunneridae</taxon>
        <taxon>Pentapetalae</taxon>
        <taxon>rosids</taxon>
        <taxon>malvids</taxon>
        <taxon>Malvales</taxon>
        <taxon>Malvaceae</taxon>
        <taxon>Malvoideae</taxon>
        <taxon>Gossypium</taxon>
    </lineage>
</organism>
<dbReference type="Gene3D" id="3.30.420.10">
    <property type="entry name" value="Ribonuclease H-like superfamily/Ribonuclease H"/>
    <property type="match status" value="1"/>
</dbReference>
<dbReference type="KEGG" id="ghi:107961013"/>
<keyword evidence="1" id="KW-1185">Reference proteome</keyword>
<dbReference type="PaxDb" id="3635-A0A1U8PNH9"/>
<dbReference type="PANTHER" id="PTHR46148:SF44">
    <property type="entry name" value="GAG-POL POLYPROTEIN"/>
    <property type="match status" value="1"/>
</dbReference>
<dbReference type="InterPro" id="IPR012337">
    <property type="entry name" value="RNaseH-like_sf"/>
</dbReference>
<dbReference type="RefSeq" id="XP_016752746.1">
    <property type="nucleotide sequence ID" value="XM_016897257.1"/>
</dbReference>
<dbReference type="SUPFAM" id="SSF53098">
    <property type="entry name" value="Ribonuclease H-like"/>
    <property type="match status" value="1"/>
</dbReference>
<dbReference type="OrthoDB" id="5554229at2759"/>
<dbReference type="Proteomes" id="UP000818029">
    <property type="component" value="Chromosome A05"/>
</dbReference>
<evidence type="ECO:0000313" key="1">
    <source>
        <dbReference type="Proteomes" id="UP000818029"/>
    </source>
</evidence>
<proteinExistence type="predicted"/>
<dbReference type="InterPro" id="IPR036397">
    <property type="entry name" value="RNaseH_sf"/>
</dbReference>
<dbReference type="PANTHER" id="PTHR46148">
    <property type="entry name" value="CHROMO DOMAIN-CONTAINING PROTEIN"/>
    <property type="match status" value="1"/>
</dbReference>
<dbReference type="GO" id="GO:0003676">
    <property type="term" value="F:nucleic acid binding"/>
    <property type="evidence" value="ECO:0007669"/>
    <property type="project" value="InterPro"/>
</dbReference>
<dbReference type="AlphaFoldDB" id="A0A1U8PNH9"/>
<dbReference type="GeneID" id="107961013"/>